<evidence type="ECO:0000313" key="2">
    <source>
        <dbReference type="Proteomes" id="UP000327157"/>
    </source>
</evidence>
<dbReference type="AlphaFoldDB" id="A0A5N5FWE7"/>
<reference evidence="1 2" key="3">
    <citation type="submission" date="2019-11" db="EMBL/GenBank/DDBJ databases">
        <title>A de novo genome assembly of a pear dwarfing rootstock.</title>
        <authorList>
            <person name="Wang F."/>
            <person name="Wang J."/>
            <person name="Li S."/>
            <person name="Zhang Y."/>
            <person name="Fang M."/>
            <person name="Ma L."/>
            <person name="Zhao Y."/>
            <person name="Jiang S."/>
        </authorList>
    </citation>
    <scope>NUCLEOTIDE SEQUENCE [LARGE SCALE GENOMIC DNA]</scope>
    <source>
        <strain evidence="1">S2</strain>
        <tissue evidence="1">Leaf</tissue>
    </source>
</reference>
<protein>
    <submittedName>
        <fullName evidence="1">Uncharacterized protein</fullName>
    </submittedName>
</protein>
<reference evidence="2" key="2">
    <citation type="submission" date="2019-10" db="EMBL/GenBank/DDBJ databases">
        <title>A de novo genome assembly of a pear dwarfing rootstock.</title>
        <authorList>
            <person name="Wang F."/>
            <person name="Wang J."/>
            <person name="Li S."/>
            <person name="Zhang Y."/>
            <person name="Fang M."/>
            <person name="Ma L."/>
            <person name="Zhao Y."/>
            <person name="Jiang S."/>
        </authorList>
    </citation>
    <scope>NUCLEOTIDE SEQUENCE [LARGE SCALE GENOMIC DNA]</scope>
</reference>
<proteinExistence type="predicted"/>
<gene>
    <name evidence="1" type="ORF">D8674_005417</name>
</gene>
<evidence type="ECO:0000313" key="1">
    <source>
        <dbReference type="EMBL" id="KAB2605700.1"/>
    </source>
</evidence>
<dbReference type="EMBL" id="SMOL01000559">
    <property type="protein sequence ID" value="KAB2605700.1"/>
    <property type="molecule type" value="Genomic_DNA"/>
</dbReference>
<organism evidence="1 2">
    <name type="scientific">Pyrus ussuriensis x Pyrus communis</name>
    <dbReference type="NCBI Taxonomy" id="2448454"/>
    <lineage>
        <taxon>Eukaryota</taxon>
        <taxon>Viridiplantae</taxon>
        <taxon>Streptophyta</taxon>
        <taxon>Embryophyta</taxon>
        <taxon>Tracheophyta</taxon>
        <taxon>Spermatophyta</taxon>
        <taxon>Magnoliopsida</taxon>
        <taxon>eudicotyledons</taxon>
        <taxon>Gunneridae</taxon>
        <taxon>Pentapetalae</taxon>
        <taxon>rosids</taxon>
        <taxon>fabids</taxon>
        <taxon>Rosales</taxon>
        <taxon>Rosaceae</taxon>
        <taxon>Amygdaloideae</taxon>
        <taxon>Maleae</taxon>
        <taxon>Pyrus</taxon>
    </lineage>
</organism>
<comment type="caution">
    <text evidence="1">The sequence shown here is derived from an EMBL/GenBank/DDBJ whole genome shotgun (WGS) entry which is preliminary data.</text>
</comment>
<sequence>MSQYNSAALPSRLCCRHPSFAPHLLSGQSVWRFLLAPQLYSNFSDHPSTKMTLFFPFCDYKHWLIVMEKPGSKGATKQ</sequence>
<accession>A0A5N5FWE7</accession>
<name>A0A5N5FWE7_9ROSA</name>
<keyword evidence="2" id="KW-1185">Reference proteome</keyword>
<reference evidence="1 2" key="1">
    <citation type="submission" date="2019-09" db="EMBL/GenBank/DDBJ databases">
        <authorList>
            <person name="Ou C."/>
        </authorList>
    </citation>
    <scope>NUCLEOTIDE SEQUENCE [LARGE SCALE GENOMIC DNA]</scope>
    <source>
        <strain evidence="1">S2</strain>
        <tissue evidence="1">Leaf</tissue>
    </source>
</reference>
<dbReference type="Proteomes" id="UP000327157">
    <property type="component" value="Chromosome 11"/>
</dbReference>